<organism evidence="1 2">
    <name type="scientific">Salmonella enterica subsp. enterica serovar Bovismorbificans</name>
    <dbReference type="NCBI Taxonomy" id="58097"/>
    <lineage>
        <taxon>Bacteria</taxon>
        <taxon>Pseudomonadati</taxon>
        <taxon>Pseudomonadota</taxon>
        <taxon>Gammaproteobacteria</taxon>
        <taxon>Enterobacterales</taxon>
        <taxon>Enterobacteriaceae</taxon>
        <taxon>Salmonella</taxon>
    </lineage>
</organism>
<reference evidence="1 2" key="1">
    <citation type="submission" date="2015-03" db="EMBL/GenBank/DDBJ databases">
        <authorList>
            <consortium name="Pathogen Informatics"/>
        </authorList>
    </citation>
    <scope>NUCLEOTIDE SEQUENCE [LARGE SCALE GENOMIC DNA]</scope>
    <source>
        <strain evidence="1 2">D4891</strain>
    </source>
</reference>
<gene>
    <name evidence="1" type="ORF">ERS008207_00659</name>
</gene>
<protein>
    <submittedName>
        <fullName evidence="1">Uncharacterized protein</fullName>
    </submittedName>
</protein>
<accession>A0A655BS06</accession>
<name>A0A655BS06_SALET</name>
<dbReference type="Proteomes" id="UP000042394">
    <property type="component" value="Unassembled WGS sequence"/>
</dbReference>
<dbReference type="EMBL" id="CQPD01000005">
    <property type="protein sequence ID" value="CNT70623.1"/>
    <property type="molecule type" value="Genomic_DNA"/>
</dbReference>
<sequence>MDIPADHQRIFSLFLTRRRQAERNIVDQDTVKNAEQRLKGGLLAL</sequence>
<evidence type="ECO:0000313" key="2">
    <source>
        <dbReference type="Proteomes" id="UP000042394"/>
    </source>
</evidence>
<proteinExistence type="predicted"/>
<evidence type="ECO:0000313" key="1">
    <source>
        <dbReference type="EMBL" id="CNT70623.1"/>
    </source>
</evidence>
<dbReference type="AlphaFoldDB" id="A0A655BS06"/>